<dbReference type="EnsemblPlants" id="KQJ90795">
    <property type="protein sequence ID" value="KQJ90795"/>
    <property type="gene ID" value="BRADI_4g33970v3"/>
</dbReference>
<dbReference type="HOGENOM" id="CLU_088728_1_0_1"/>
<reference evidence="2" key="2">
    <citation type="submission" date="2017-06" db="EMBL/GenBank/DDBJ databases">
        <title>WGS assembly of Brachypodium distachyon.</title>
        <authorList>
            <consortium name="The International Brachypodium Initiative"/>
            <person name="Lucas S."/>
            <person name="Harmon-Smith M."/>
            <person name="Lail K."/>
            <person name="Tice H."/>
            <person name="Grimwood J."/>
            <person name="Bruce D."/>
            <person name="Barry K."/>
            <person name="Shu S."/>
            <person name="Lindquist E."/>
            <person name="Wang M."/>
            <person name="Pitluck S."/>
            <person name="Vogel J.P."/>
            <person name="Garvin D.F."/>
            <person name="Mockler T.C."/>
            <person name="Schmutz J."/>
            <person name="Rokhsar D."/>
            <person name="Bevan M.W."/>
        </authorList>
    </citation>
    <scope>NUCLEOTIDE SEQUENCE</scope>
    <source>
        <strain evidence="2">Bd21</strain>
    </source>
</reference>
<organism evidence="2">
    <name type="scientific">Brachypodium distachyon</name>
    <name type="common">Purple false brome</name>
    <name type="synonym">Trachynia distachya</name>
    <dbReference type="NCBI Taxonomy" id="15368"/>
    <lineage>
        <taxon>Eukaryota</taxon>
        <taxon>Viridiplantae</taxon>
        <taxon>Streptophyta</taxon>
        <taxon>Embryophyta</taxon>
        <taxon>Tracheophyta</taxon>
        <taxon>Spermatophyta</taxon>
        <taxon>Magnoliopsida</taxon>
        <taxon>Liliopsida</taxon>
        <taxon>Poales</taxon>
        <taxon>Poaceae</taxon>
        <taxon>BOP clade</taxon>
        <taxon>Pooideae</taxon>
        <taxon>Stipodae</taxon>
        <taxon>Brachypodieae</taxon>
        <taxon>Brachypodium</taxon>
    </lineage>
</organism>
<dbReference type="EMBL" id="CM000883">
    <property type="protein sequence ID" value="KQJ90795.1"/>
    <property type="molecule type" value="Genomic_DNA"/>
</dbReference>
<keyword evidence="4" id="KW-1185">Reference proteome</keyword>
<dbReference type="OMA" id="WNNDTRG"/>
<evidence type="ECO:0000313" key="2">
    <source>
        <dbReference type="EMBL" id="KQJ90795.1"/>
    </source>
</evidence>
<evidence type="ECO:0000256" key="1">
    <source>
        <dbReference type="SAM" id="MobiDB-lite"/>
    </source>
</evidence>
<protein>
    <submittedName>
        <fullName evidence="2 3">Uncharacterized protein</fullName>
    </submittedName>
</protein>
<reference evidence="3" key="3">
    <citation type="submission" date="2018-08" db="UniProtKB">
        <authorList>
            <consortium name="EnsemblPlants"/>
        </authorList>
    </citation>
    <scope>IDENTIFICATION</scope>
    <source>
        <strain evidence="3">cv. Bd21</strain>
    </source>
</reference>
<evidence type="ECO:0000313" key="4">
    <source>
        <dbReference type="Proteomes" id="UP000008810"/>
    </source>
</evidence>
<dbReference type="GeneID" id="100828541"/>
<dbReference type="Proteomes" id="UP000008810">
    <property type="component" value="Chromosome 4"/>
</dbReference>
<dbReference type="Gramene" id="KQJ90795">
    <property type="protein sequence ID" value="KQJ90795"/>
    <property type="gene ID" value="BRADI_4g33970v3"/>
</dbReference>
<proteinExistence type="predicted"/>
<sequence length="192" mass="19689">MGSCVSRAPPASAGSVATAAKVIDIDGFLVQIAAPVTASEALGTAASARFFLCSSDELRFDAPARALAADEPLQPGWLYFALPLPMLRRPLSGQEMAALAVKATSALATATVASPPRLSKSAVADGGGKRRRKAGRVAPLVVVSSSSSSSYDEKGEIVVGKTRKGAGYRSGARRRTAGVQRLSAIPEASDCE</sequence>
<gene>
    <name evidence="3" type="primary">LOC100828541</name>
    <name evidence="2" type="ORF">BRADI_4g33970v3</name>
</gene>
<dbReference type="PANTHER" id="PTHR33052">
    <property type="entry name" value="DUF4228 DOMAIN PROTEIN-RELATED"/>
    <property type="match status" value="1"/>
</dbReference>
<evidence type="ECO:0000313" key="3">
    <source>
        <dbReference type="EnsemblPlants" id="KQJ90795"/>
    </source>
</evidence>
<dbReference type="InterPro" id="IPR025322">
    <property type="entry name" value="PADRE_dom"/>
</dbReference>
<feature type="region of interest" description="Disordered" evidence="1">
    <location>
        <begin position="162"/>
        <end position="192"/>
    </location>
</feature>
<dbReference type="OrthoDB" id="843671at2759"/>
<dbReference type="eggNOG" id="ENOG502RZ4Y">
    <property type="taxonomic scope" value="Eukaryota"/>
</dbReference>
<dbReference type="AlphaFoldDB" id="I1IRC5"/>
<dbReference type="KEGG" id="bdi:100828541"/>
<dbReference type="Pfam" id="PF14009">
    <property type="entry name" value="PADRE"/>
    <property type="match status" value="1"/>
</dbReference>
<feature type="compositionally biased region" description="Basic residues" evidence="1">
    <location>
        <begin position="162"/>
        <end position="176"/>
    </location>
</feature>
<dbReference type="STRING" id="15368.I1IRC5"/>
<dbReference type="RefSeq" id="XP_003578342.1">
    <property type="nucleotide sequence ID" value="XM_003578294.4"/>
</dbReference>
<reference evidence="2 3" key="1">
    <citation type="journal article" date="2010" name="Nature">
        <title>Genome sequencing and analysis of the model grass Brachypodium distachyon.</title>
        <authorList>
            <consortium name="International Brachypodium Initiative"/>
        </authorList>
    </citation>
    <scope>NUCLEOTIDE SEQUENCE [LARGE SCALE GENOMIC DNA]</scope>
    <source>
        <strain evidence="2 3">Bd21</strain>
    </source>
</reference>
<dbReference type="FunCoup" id="I1IRC5">
    <property type="interactions" value="7"/>
</dbReference>
<name>I1IRC5_BRADI</name>
<accession>I1IRC5</accession>